<evidence type="ECO:0000313" key="3">
    <source>
        <dbReference type="EMBL" id="KAJ5524433.1"/>
    </source>
</evidence>
<keyword evidence="4" id="KW-1185">Reference proteome</keyword>
<feature type="compositionally biased region" description="Basic and acidic residues" evidence="1">
    <location>
        <begin position="18"/>
        <end position="70"/>
    </location>
</feature>
<feature type="compositionally biased region" description="Basic residues" evidence="1">
    <location>
        <begin position="455"/>
        <end position="466"/>
    </location>
</feature>
<feature type="compositionally biased region" description="Basic and acidic residues" evidence="1">
    <location>
        <begin position="319"/>
        <end position="343"/>
    </location>
</feature>
<dbReference type="AlphaFoldDB" id="A0AAD6G9B8"/>
<protein>
    <recommendedName>
        <fullName evidence="2">DUF8035 domain-containing protein</fullName>
    </recommendedName>
</protein>
<proteinExistence type="predicted"/>
<dbReference type="EMBL" id="JAQIZZ010000008">
    <property type="protein sequence ID" value="KAJ5524433.1"/>
    <property type="molecule type" value="Genomic_DNA"/>
</dbReference>
<feature type="compositionally biased region" description="Basic and acidic residues" evidence="1">
    <location>
        <begin position="184"/>
        <end position="217"/>
    </location>
</feature>
<feature type="compositionally biased region" description="Basic and acidic residues" evidence="1">
    <location>
        <begin position="430"/>
        <end position="454"/>
    </location>
</feature>
<dbReference type="Pfam" id="PF26118">
    <property type="entry name" value="DUF8035"/>
    <property type="match status" value="1"/>
</dbReference>
<comment type="caution">
    <text evidence="3">The sequence shown here is derived from an EMBL/GenBank/DDBJ whole genome shotgun (WGS) entry which is preliminary data.</text>
</comment>
<feature type="region of interest" description="Disordered" evidence="1">
    <location>
        <begin position="657"/>
        <end position="680"/>
    </location>
</feature>
<evidence type="ECO:0000259" key="2">
    <source>
        <dbReference type="Pfam" id="PF26118"/>
    </source>
</evidence>
<feature type="compositionally biased region" description="Basic residues" evidence="1">
    <location>
        <begin position="272"/>
        <end position="286"/>
    </location>
</feature>
<name>A0AAD6G9B8_9EURO</name>
<feature type="compositionally biased region" description="Basic and acidic residues" evidence="1">
    <location>
        <begin position="553"/>
        <end position="565"/>
    </location>
</feature>
<feature type="compositionally biased region" description="Basic and acidic residues" evidence="1">
    <location>
        <begin position="244"/>
        <end position="261"/>
    </location>
</feature>
<gene>
    <name evidence="3" type="ORF">N7494_011083</name>
</gene>
<sequence length="785" mass="94142">MPRRAPPQSGYYEEDYFEAERERYPRSRRPERSSFEDDVGYRRRESMPLGQDIERMRVRERPPPPREFVRETFIVPPRDLGPPVRMRRSADDIGPIPDREEEYMRTRPRRSHRPPDIDPDELINERDMRRSERHRPRDLDEEYAYDERERRARRPRPEREFEEEEIAIRRRASKPPSPLYDSEIDPRPRERRYSDVRDEVYVRSSESRRKPHFREVQVEADIIDEREERPRRSRHRDGSSPTLSKEEEMVMQWKDRPSPRELEEDEEIRVRDTRRRIHRSPPRARYGRGPPGSWPDSRDDEDVDVENDLRSSRHPKSRRQAEDDFELDARSRMRSRPDRRELEHDEDIDIHSFRRPNPRWEQTDDDELDIRSSRRPRREREQIDDDELGPRPQILSRHGRGNIELDEEIDIRSPRRSRPGHGGIEVDEVIDIRRDELDREPRRKITESEEIIIRKDRRGSTSRKRSPSPEPIRAPPIHQDVITHHRHIDHGFEDVRPPRAPSPEKASTQTSFDEIDIRHQTRRRGRQSEEDISFKHKYRDEEESVSPTSGRSADFRNPWKRDERRSRPKPRSLSPEDESLVAEKSYSRSRRGVSRDLDEIEVKMSEKMQASSLADDIPRTSIDEWSVVHAPTKEETVMTGGLLDIVEVAPKDASLVDSESEEEVEVEQHSRAAPKVHKERRDERWTEITKDLVVRDAIEQLGYEFEETKMFYYIFSYLEPADIDELVELSDHIRRTRRRRIKEMHRERVSIPARSASLIDRMPHRVRTGGGRHIREREWIIDGHR</sequence>
<evidence type="ECO:0000256" key="1">
    <source>
        <dbReference type="SAM" id="MobiDB-lite"/>
    </source>
</evidence>
<feature type="domain" description="DUF8035" evidence="2">
    <location>
        <begin position="682"/>
        <end position="735"/>
    </location>
</feature>
<feature type="region of interest" description="Disordered" evidence="1">
    <location>
        <begin position="1"/>
        <end position="593"/>
    </location>
</feature>
<feature type="compositionally biased region" description="Basic and acidic residues" evidence="1">
    <location>
        <begin position="123"/>
        <end position="138"/>
    </location>
</feature>
<dbReference type="Proteomes" id="UP001220324">
    <property type="component" value="Unassembled WGS sequence"/>
</dbReference>
<feature type="compositionally biased region" description="Basic and acidic residues" evidence="1">
    <location>
        <begin position="526"/>
        <end position="540"/>
    </location>
</feature>
<reference evidence="3 4" key="1">
    <citation type="journal article" date="2023" name="IMA Fungus">
        <title>Comparative genomic study of the Penicillium genus elucidates a diverse pangenome and 15 lateral gene transfer events.</title>
        <authorList>
            <person name="Petersen C."/>
            <person name="Sorensen T."/>
            <person name="Nielsen M.R."/>
            <person name="Sondergaard T.E."/>
            <person name="Sorensen J.L."/>
            <person name="Fitzpatrick D.A."/>
            <person name="Frisvad J.C."/>
            <person name="Nielsen K.L."/>
        </authorList>
    </citation>
    <scope>NUCLEOTIDE SEQUENCE [LARGE SCALE GENOMIC DNA]</scope>
    <source>
        <strain evidence="3 4">IBT 35679</strain>
    </source>
</reference>
<organism evidence="3 4">
    <name type="scientific">Penicillium frequentans</name>
    <dbReference type="NCBI Taxonomy" id="3151616"/>
    <lineage>
        <taxon>Eukaryota</taxon>
        <taxon>Fungi</taxon>
        <taxon>Dikarya</taxon>
        <taxon>Ascomycota</taxon>
        <taxon>Pezizomycotina</taxon>
        <taxon>Eurotiomycetes</taxon>
        <taxon>Eurotiomycetidae</taxon>
        <taxon>Eurotiales</taxon>
        <taxon>Aspergillaceae</taxon>
        <taxon>Penicillium</taxon>
    </lineage>
</organism>
<evidence type="ECO:0000313" key="4">
    <source>
        <dbReference type="Proteomes" id="UP001220324"/>
    </source>
</evidence>
<dbReference type="InterPro" id="IPR058348">
    <property type="entry name" value="DUF8035"/>
</dbReference>
<feature type="compositionally biased region" description="Basic and acidic residues" evidence="1">
    <location>
        <begin position="145"/>
        <end position="159"/>
    </location>
</feature>
<accession>A0AAD6G9B8</accession>